<dbReference type="NCBIfam" id="NF003592">
    <property type="entry name" value="PRK05254.1-5"/>
    <property type="match status" value="1"/>
</dbReference>
<dbReference type="Pfam" id="PF03167">
    <property type="entry name" value="UDG"/>
    <property type="match status" value="1"/>
</dbReference>
<dbReference type="Gene3D" id="3.40.470.10">
    <property type="entry name" value="Uracil-DNA glycosylase-like domain"/>
    <property type="match status" value="1"/>
</dbReference>
<evidence type="ECO:0000256" key="6">
    <source>
        <dbReference type="ARBA" id="ARBA00022763"/>
    </source>
</evidence>
<keyword evidence="6 9" id="KW-0227">DNA damage</keyword>
<comment type="function">
    <text evidence="2 9">Excises uracil residues from the DNA which can arise as a result of misincorporation of dUMP residues by DNA polymerase or due to deamination of cytosine.</text>
</comment>
<dbReference type="InterPro" id="IPR002043">
    <property type="entry name" value="UDG_fam1"/>
</dbReference>
<evidence type="ECO:0000256" key="1">
    <source>
        <dbReference type="ARBA" id="ARBA00001400"/>
    </source>
</evidence>
<reference evidence="11" key="1">
    <citation type="submission" date="2020-10" db="EMBL/GenBank/DDBJ databases">
        <authorList>
            <person name="Gilroy R."/>
        </authorList>
    </citation>
    <scope>NUCLEOTIDE SEQUENCE</scope>
    <source>
        <strain evidence="11">CHK121-14286</strain>
    </source>
</reference>
<comment type="subcellular location">
    <subcellularLocation>
        <location evidence="9">Cytoplasm</location>
    </subcellularLocation>
</comment>
<evidence type="ECO:0000313" key="12">
    <source>
        <dbReference type="Proteomes" id="UP000824200"/>
    </source>
</evidence>
<evidence type="ECO:0000256" key="9">
    <source>
        <dbReference type="HAMAP-Rule" id="MF_00148"/>
    </source>
</evidence>
<dbReference type="InterPro" id="IPR036895">
    <property type="entry name" value="Uracil-DNA_glycosylase-like_sf"/>
</dbReference>
<evidence type="ECO:0000256" key="7">
    <source>
        <dbReference type="ARBA" id="ARBA00022801"/>
    </source>
</evidence>
<keyword evidence="11" id="KW-0326">Glycosidase</keyword>
<evidence type="ECO:0000256" key="4">
    <source>
        <dbReference type="ARBA" id="ARBA00012030"/>
    </source>
</evidence>
<dbReference type="PANTHER" id="PTHR11264:SF0">
    <property type="entry name" value="URACIL-DNA GLYCOSYLASE"/>
    <property type="match status" value="1"/>
</dbReference>
<comment type="catalytic activity">
    <reaction evidence="1 9">
        <text>Hydrolyzes single-stranded DNA or mismatched double-stranded DNA and polynucleotides, releasing free uracil.</text>
        <dbReference type="EC" id="3.2.2.27"/>
    </reaction>
</comment>
<dbReference type="EMBL" id="DVHL01000042">
    <property type="protein sequence ID" value="HIR66236.1"/>
    <property type="molecule type" value="Genomic_DNA"/>
</dbReference>
<dbReference type="NCBIfam" id="NF003588">
    <property type="entry name" value="PRK05254.1-1"/>
    <property type="match status" value="1"/>
</dbReference>
<evidence type="ECO:0000256" key="5">
    <source>
        <dbReference type="ARBA" id="ARBA00018429"/>
    </source>
</evidence>
<keyword evidence="8 9" id="KW-0234">DNA repair</keyword>
<evidence type="ECO:0000256" key="2">
    <source>
        <dbReference type="ARBA" id="ARBA00002631"/>
    </source>
</evidence>
<dbReference type="SMART" id="SM00987">
    <property type="entry name" value="UreE_C"/>
    <property type="match status" value="1"/>
</dbReference>
<dbReference type="GO" id="GO:0004844">
    <property type="term" value="F:uracil DNA N-glycosylase activity"/>
    <property type="evidence" value="ECO:0007669"/>
    <property type="project" value="UniProtKB-UniRule"/>
</dbReference>
<dbReference type="NCBIfam" id="NF003589">
    <property type="entry name" value="PRK05254.1-2"/>
    <property type="match status" value="1"/>
</dbReference>
<dbReference type="SUPFAM" id="SSF52141">
    <property type="entry name" value="Uracil-DNA glycosylase-like"/>
    <property type="match status" value="1"/>
</dbReference>
<dbReference type="FunFam" id="3.40.470.10:FF:000001">
    <property type="entry name" value="Uracil-DNA glycosylase"/>
    <property type="match status" value="1"/>
</dbReference>
<dbReference type="PANTHER" id="PTHR11264">
    <property type="entry name" value="URACIL-DNA GLYCOSYLASE"/>
    <property type="match status" value="1"/>
</dbReference>
<dbReference type="NCBIfam" id="NF003591">
    <property type="entry name" value="PRK05254.1-4"/>
    <property type="match status" value="1"/>
</dbReference>
<dbReference type="NCBIfam" id="TIGR00628">
    <property type="entry name" value="ung"/>
    <property type="match status" value="1"/>
</dbReference>
<organism evidence="11 12">
    <name type="scientific">Candidatus Fimimonas gallinarum</name>
    <dbReference type="NCBI Taxonomy" id="2840821"/>
    <lineage>
        <taxon>Bacteria</taxon>
        <taxon>Pseudomonadati</taxon>
        <taxon>Myxococcota</taxon>
        <taxon>Myxococcia</taxon>
        <taxon>Myxococcales</taxon>
        <taxon>Cystobacterineae</taxon>
        <taxon>Myxococcaceae</taxon>
        <taxon>Myxococcaceae incertae sedis</taxon>
        <taxon>Candidatus Fimimonas</taxon>
    </lineage>
</organism>
<evidence type="ECO:0000256" key="3">
    <source>
        <dbReference type="ARBA" id="ARBA00008184"/>
    </source>
</evidence>
<dbReference type="Proteomes" id="UP000824200">
    <property type="component" value="Unassembled WGS sequence"/>
</dbReference>
<protein>
    <recommendedName>
        <fullName evidence="5 9">Uracil-DNA glycosylase</fullName>
        <shortName evidence="9">UDG</shortName>
        <ecNumber evidence="4 9">3.2.2.27</ecNumber>
    </recommendedName>
</protein>
<gene>
    <name evidence="9 11" type="primary">ung</name>
    <name evidence="11" type="ORF">IAC95_05100</name>
</gene>
<evidence type="ECO:0000313" key="11">
    <source>
        <dbReference type="EMBL" id="HIR66236.1"/>
    </source>
</evidence>
<sequence length="219" mass="25262">MQRDYNGWEQLFIGEFEKPYFRQLKSFLQQEYATYKVYPPKKLILNAFDNTAYNDVNVVILGQDPYYNEGQAMGMCFSVPKGVLPPMSLVNIFKEISDDLGHDSCIVGGDLTPWARQGVLLMNTVLTVREKMPNSHKGKGWEIFTDQVIRYLNARERGMVFMLWGRNAQEKRDLITNPQHLVLTAAHPSPLSATHGFFGCGHFSKANEFLRLQHREIKW</sequence>
<name>A0A9D1E4Q2_9BACT</name>
<dbReference type="SMART" id="SM00986">
    <property type="entry name" value="UDG"/>
    <property type="match status" value="1"/>
</dbReference>
<dbReference type="AlphaFoldDB" id="A0A9D1E4Q2"/>
<dbReference type="GO" id="GO:0097510">
    <property type="term" value="P:base-excision repair, AP site formation via deaminated base removal"/>
    <property type="evidence" value="ECO:0007669"/>
    <property type="project" value="TreeGrafter"/>
</dbReference>
<dbReference type="InterPro" id="IPR005122">
    <property type="entry name" value="Uracil-DNA_glycosylase-like"/>
</dbReference>
<dbReference type="EC" id="3.2.2.27" evidence="4 9"/>
<keyword evidence="7 9" id="KW-0378">Hydrolase</keyword>
<evidence type="ECO:0000256" key="8">
    <source>
        <dbReference type="ARBA" id="ARBA00023204"/>
    </source>
</evidence>
<keyword evidence="9" id="KW-0963">Cytoplasm</keyword>
<reference evidence="11" key="2">
    <citation type="journal article" date="2021" name="PeerJ">
        <title>Extensive microbial diversity within the chicken gut microbiome revealed by metagenomics and culture.</title>
        <authorList>
            <person name="Gilroy R."/>
            <person name="Ravi A."/>
            <person name="Getino M."/>
            <person name="Pursley I."/>
            <person name="Horton D.L."/>
            <person name="Alikhan N.F."/>
            <person name="Baker D."/>
            <person name="Gharbi K."/>
            <person name="Hall N."/>
            <person name="Watson M."/>
            <person name="Adriaenssens E.M."/>
            <person name="Foster-Nyarko E."/>
            <person name="Jarju S."/>
            <person name="Secka A."/>
            <person name="Antonio M."/>
            <person name="Oren A."/>
            <person name="Chaudhuri R.R."/>
            <person name="La Ragione R."/>
            <person name="Hildebrand F."/>
            <person name="Pallen M.J."/>
        </authorList>
    </citation>
    <scope>NUCLEOTIDE SEQUENCE</scope>
    <source>
        <strain evidence="11">CHK121-14286</strain>
    </source>
</reference>
<comment type="caution">
    <text evidence="11">The sequence shown here is derived from an EMBL/GenBank/DDBJ whole genome shotgun (WGS) entry which is preliminary data.</text>
</comment>
<accession>A0A9D1E4Q2</accession>
<comment type="similarity">
    <text evidence="3 9">Belongs to the uracil-DNA glycosylase (UDG) superfamily. UNG family.</text>
</comment>
<feature type="active site" description="Proton acceptor" evidence="9">
    <location>
        <position position="64"/>
    </location>
</feature>
<dbReference type="HAMAP" id="MF_00148">
    <property type="entry name" value="UDG"/>
    <property type="match status" value="1"/>
</dbReference>
<dbReference type="GO" id="GO:0005737">
    <property type="term" value="C:cytoplasm"/>
    <property type="evidence" value="ECO:0007669"/>
    <property type="project" value="UniProtKB-SubCell"/>
</dbReference>
<proteinExistence type="inferred from homology"/>
<evidence type="ECO:0000259" key="10">
    <source>
        <dbReference type="SMART" id="SM00986"/>
    </source>
</evidence>
<feature type="domain" description="Uracil-DNA glycosylase-like" evidence="10">
    <location>
        <begin position="49"/>
        <end position="210"/>
    </location>
</feature>
<dbReference type="CDD" id="cd10027">
    <property type="entry name" value="UDG-F1-like"/>
    <property type="match status" value="1"/>
</dbReference>